<evidence type="ECO:0000313" key="11">
    <source>
        <dbReference type="EMBL" id="SCM55988.1"/>
    </source>
</evidence>
<feature type="transmembrane region" description="Helical" evidence="10">
    <location>
        <begin position="327"/>
        <end position="353"/>
    </location>
</feature>
<dbReference type="PIRSF" id="PIRSF006603">
    <property type="entry name" value="DinF"/>
    <property type="match status" value="1"/>
</dbReference>
<keyword evidence="12" id="KW-1185">Reference proteome</keyword>
<comment type="similarity">
    <text evidence="2">Belongs to the multi antimicrobial extrusion (MATE) (TC 2.A.66.1) family. MepA subfamily.</text>
</comment>
<dbReference type="CDD" id="cd13143">
    <property type="entry name" value="MATE_MepA_like"/>
    <property type="match status" value="1"/>
</dbReference>
<dbReference type="InterPro" id="IPR002528">
    <property type="entry name" value="MATE_fam"/>
</dbReference>
<dbReference type="RefSeq" id="WP_071136167.1">
    <property type="nucleotide sequence ID" value="NZ_DUQN01000123.1"/>
</dbReference>
<evidence type="ECO:0000256" key="9">
    <source>
        <dbReference type="ARBA" id="ARBA00023251"/>
    </source>
</evidence>
<feature type="transmembrane region" description="Helical" evidence="10">
    <location>
        <begin position="247"/>
        <end position="274"/>
    </location>
</feature>
<dbReference type="EMBL" id="LT608328">
    <property type="protein sequence ID" value="SCM55988.1"/>
    <property type="molecule type" value="Genomic_DNA"/>
</dbReference>
<name>A0A1G4G4V0_9BACT</name>
<comment type="subcellular location">
    <subcellularLocation>
        <location evidence="1">Cell membrane</location>
        <topology evidence="1">Multi-pass membrane protein</topology>
    </subcellularLocation>
</comment>
<feature type="transmembrane region" description="Helical" evidence="10">
    <location>
        <begin position="294"/>
        <end position="315"/>
    </location>
</feature>
<evidence type="ECO:0000256" key="10">
    <source>
        <dbReference type="SAM" id="Phobius"/>
    </source>
</evidence>
<accession>A0A1G4G4V0</accession>
<feature type="transmembrane region" description="Helical" evidence="10">
    <location>
        <begin position="398"/>
        <end position="422"/>
    </location>
</feature>
<dbReference type="PANTHER" id="PTHR43823:SF3">
    <property type="entry name" value="MULTIDRUG EXPORT PROTEIN MEPA"/>
    <property type="match status" value="1"/>
</dbReference>
<keyword evidence="5" id="KW-1003">Cell membrane</keyword>
<feature type="transmembrane region" description="Helical" evidence="10">
    <location>
        <begin position="59"/>
        <end position="83"/>
    </location>
</feature>
<evidence type="ECO:0000256" key="5">
    <source>
        <dbReference type="ARBA" id="ARBA00022475"/>
    </source>
</evidence>
<dbReference type="GO" id="GO:0005886">
    <property type="term" value="C:plasma membrane"/>
    <property type="evidence" value="ECO:0007669"/>
    <property type="project" value="UniProtKB-SubCell"/>
</dbReference>
<feature type="transmembrane region" description="Helical" evidence="10">
    <location>
        <begin position="428"/>
        <end position="448"/>
    </location>
</feature>
<feature type="transmembrane region" description="Helical" evidence="10">
    <location>
        <begin position="365"/>
        <end position="386"/>
    </location>
</feature>
<keyword evidence="9" id="KW-0046">Antibiotic resistance</keyword>
<keyword evidence="8 10" id="KW-0472">Membrane</keyword>
<feature type="transmembrane region" description="Helical" evidence="10">
    <location>
        <begin position="27"/>
        <end position="47"/>
    </location>
</feature>
<evidence type="ECO:0000256" key="3">
    <source>
        <dbReference type="ARBA" id="ARBA00022106"/>
    </source>
</evidence>
<dbReference type="Pfam" id="PF01554">
    <property type="entry name" value="MatE"/>
    <property type="match status" value="2"/>
</dbReference>
<dbReference type="GO" id="GO:0042910">
    <property type="term" value="F:xenobiotic transmembrane transporter activity"/>
    <property type="evidence" value="ECO:0007669"/>
    <property type="project" value="InterPro"/>
</dbReference>
<evidence type="ECO:0000256" key="7">
    <source>
        <dbReference type="ARBA" id="ARBA00022989"/>
    </source>
</evidence>
<feature type="transmembrane region" description="Helical" evidence="10">
    <location>
        <begin position="206"/>
        <end position="226"/>
    </location>
</feature>
<reference evidence="11 12" key="1">
    <citation type="submission" date="2016-08" db="EMBL/GenBank/DDBJ databases">
        <authorList>
            <person name="Seilhamer J.J."/>
        </authorList>
    </citation>
    <scope>NUCLEOTIDE SEQUENCE [LARGE SCALE GENOMIC DNA]</scope>
    <source>
        <strain evidence="11">ING2-E5A</strain>
    </source>
</reference>
<dbReference type="GO" id="GO:0046677">
    <property type="term" value="P:response to antibiotic"/>
    <property type="evidence" value="ECO:0007669"/>
    <property type="project" value="UniProtKB-KW"/>
</dbReference>
<evidence type="ECO:0000256" key="2">
    <source>
        <dbReference type="ARBA" id="ARBA00008417"/>
    </source>
</evidence>
<feature type="transmembrane region" description="Helical" evidence="10">
    <location>
        <begin position="104"/>
        <end position="127"/>
    </location>
</feature>
<evidence type="ECO:0000256" key="8">
    <source>
        <dbReference type="ARBA" id="ARBA00023136"/>
    </source>
</evidence>
<sequence>MNITKVLSQNNTNDPHLLGRGDIRKLLAQYSLPAIIGMVITSLYHIVDSIFIGHGIGAAALSGMAVTFPIMNILIAFSTLVGVGGATLTSIRLGEKDEEDARSILGHVAVVNSVNGIVLGVVSLIFLDPILKTFGASETLLPYARDFLSVYMMGVPVGYVFIGLNNIMRVTGYPRKAMLSSFLTVAVNVLLAPLFIFVLGWGMKGVALATVLSQLTGLIWVLIHFFDKRSFIRFDVKRFRLSSRTVLNMMAIGVSPFLMNLTASLVVSIINFGLMKHGGDLAVGAYGIINRINYLFGMIVIGLTMGMQPIVGYNYGARQLDRSFKALRYTIVAGTVIMIFGLLCSQIFPHLIMGMFTSDSELLDIAIRGLRITTIFFPVIAVQMVISNFFQSVGKAKIAIFLSLTRQLIFLIPLLLLLPGYFGVDGVFMSMPAADMISFFVTVLTFAYQYRGMRART</sequence>
<dbReference type="InterPro" id="IPR045070">
    <property type="entry name" value="MATE_MepA-like"/>
</dbReference>
<dbReference type="KEGG" id="pmuc:ING2E5A_0668"/>
<keyword evidence="4" id="KW-0813">Transport</keyword>
<protein>
    <recommendedName>
        <fullName evidence="3">Multidrug export protein MepA</fullName>
    </recommendedName>
</protein>
<keyword evidence="7 10" id="KW-1133">Transmembrane helix</keyword>
<gene>
    <name evidence="11" type="primary">mepA3</name>
    <name evidence="11" type="ORF">ING2E5A_0668</name>
</gene>
<keyword evidence="6 10" id="KW-0812">Transmembrane</keyword>
<evidence type="ECO:0000256" key="1">
    <source>
        <dbReference type="ARBA" id="ARBA00004651"/>
    </source>
</evidence>
<feature type="transmembrane region" description="Helical" evidence="10">
    <location>
        <begin position="179"/>
        <end position="200"/>
    </location>
</feature>
<dbReference type="InterPro" id="IPR048279">
    <property type="entry name" value="MdtK-like"/>
</dbReference>
<organism evidence="11 12">
    <name type="scientific">Petrimonas mucosa</name>
    <dbReference type="NCBI Taxonomy" id="1642646"/>
    <lineage>
        <taxon>Bacteria</taxon>
        <taxon>Pseudomonadati</taxon>
        <taxon>Bacteroidota</taxon>
        <taxon>Bacteroidia</taxon>
        <taxon>Bacteroidales</taxon>
        <taxon>Dysgonomonadaceae</taxon>
        <taxon>Petrimonas</taxon>
    </lineage>
</organism>
<feature type="transmembrane region" description="Helical" evidence="10">
    <location>
        <begin position="147"/>
        <end position="167"/>
    </location>
</feature>
<dbReference type="STRING" id="1642646.ING2E5A_0668"/>
<dbReference type="GO" id="GO:0015297">
    <property type="term" value="F:antiporter activity"/>
    <property type="evidence" value="ECO:0007669"/>
    <property type="project" value="InterPro"/>
</dbReference>
<dbReference type="Proteomes" id="UP000178485">
    <property type="component" value="Chromosome i"/>
</dbReference>
<dbReference type="PANTHER" id="PTHR43823">
    <property type="entry name" value="SPORULATION PROTEIN YKVU"/>
    <property type="match status" value="1"/>
</dbReference>
<evidence type="ECO:0000256" key="4">
    <source>
        <dbReference type="ARBA" id="ARBA00022448"/>
    </source>
</evidence>
<dbReference type="InterPro" id="IPR051327">
    <property type="entry name" value="MATE_MepA_subfamily"/>
</dbReference>
<dbReference type="NCBIfam" id="TIGR00797">
    <property type="entry name" value="matE"/>
    <property type="match status" value="1"/>
</dbReference>
<proteinExistence type="inferred from homology"/>
<evidence type="ECO:0000256" key="6">
    <source>
        <dbReference type="ARBA" id="ARBA00022692"/>
    </source>
</evidence>
<evidence type="ECO:0000313" key="12">
    <source>
        <dbReference type="Proteomes" id="UP000178485"/>
    </source>
</evidence>
<dbReference type="AlphaFoldDB" id="A0A1G4G4V0"/>